<evidence type="ECO:0000313" key="2">
    <source>
        <dbReference type="EMBL" id="MCL6369909.1"/>
    </source>
</evidence>
<evidence type="ECO:0000313" key="1">
    <source>
        <dbReference type="EMBL" id="MCL6352608.1"/>
    </source>
</evidence>
<accession>A0AAW5GDR3</accession>
<evidence type="ECO:0000313" key="4">
    <source>
        <dbReference type="Proteomes" id="UP001057360"/>
    </source>
</evidence>
<dbReference type="EMBL" id="SGPX01000008">
    <property type="protein sequence ID" value="MCL6352608.1"/>
    <property type="molecule type" value="Genomic_DNA"/>
</dbReference>
<dbReference type="EMBL" id="SGPY01000008">
    <property type="protein sequence ID" value="MCL6369909.1"/>
    <property type="molecule type" value="Genomic_DNA"/>
</dbReference>
<reference evidence="2" key="1">
    <citation type="submission" date="2019-02" db="EMBL/GenBank/DDBJ databases">
        <title>New Zealand Erwinia strains with phe-tRNA free attachment sites.</title>
        <authorList>
            <person name="Nunes-Leite L."/>
            <person name="Pitman A.R."/>
        </authorList>
    </citation>
    <scope>NUCLEOTIDE SEQUENCE</scope>
    <source>
        <strain evidence="2">Ec-140</strain>
        <strain evidence="1">Ec-143</strain>
    </source>
</reference>
<keyword evidence="3" id="KW-1185">Reference proteome</keyword>
<dbReference type="RefSeq" id="WP_249683696.1">
    <property type="nucleotide sequence ID" value="NZ_SGPX01000008.1"/>
</dbReference>
<gene>
    <name evidence="1" type="ORF">EXT50_15705</name>
    <name evidence="2" type="ORF">EXT53_15220</name>
</gene>
<sequence length="78" mass="8820">MRDNVANKSSFFEVIMNKEPTDYRVTVSSRQMKPHAGRKMQITSEEELFTLMLIAADGVRNSPTSSIQEAVGSLREEK</sequence>
<evidence type="ECO:0000313" key="3">
    <source>
        <dbReference type="Proteomes" id="UP001055618"/>
    </source>
</evidence>
<dbReference type="AlphaFoldDB" id="A0AAW5GDR3"/>
<protein>
    <submittedName>
        <fullName evidence="2">Uncharacterized protein</fullName>
    </submittedName>
</protein>
<comment type="caution">
    <text evidence="2">The sequence shown here is derived from an EMBL/GenBank/DDBJ whole genome shotgun (WGS) entry which is preliminary data.</text>
</comment>
<proteinExistence type="predicted"/>
<name>A0AAW5GDR3_9GAMM</name>
<dbReference type="Proteomes" id="UP001055618">
    <property type="component" value="Unassembled WGS sequence"/>
</dbReference>
<dbReference type="Proteomes" id="UP001057360">
    <property type="component" value="Unassembled WGS sequence"/>
</dbReference>
<organism evidence="2 4">
    <name type="scientific">Pectobacterium polaris</name>
    <dbReference type="NCBI Taxonomy" id="2042057"/>
    <lineage>
        <taxon>Bacteria</taxon>
        <taxon>Pseudomonadati</taxon>
        <taxon>Pseudomonadota</taxon>
        <taxon>Gammaproteobacteria</taxon>
        <taxon>Enterobacterales</taxon>
        <taxon>Pectobacteriaceae</taxon>
        <taxon>Pectobacterium</taxon>
    </lineage>
</organism>